<dbReference type="Pfam" id="PF00025">
    <property type="entry name" value="Arf"/>
    <property type="match status" value="1"/>
</dbReference>
<dbReference type="NCBIfam" id="TIGR00231">
    <property type="entry name" value="small_GTP"/>
    <property type="match status" value="1"/>
</dbReference>
<dbReference type="Gene3D" id="3.40.50.300">
    <property type="entry name" value="P-loop containing nucleotide triphosphate hydrolases"/>
    <property type="match status" value="1"/>
</dbReference>
<dbReference type="VEuPathDB" id="AmoebaDB:EIN_319700"/>
<dbReference type="SMART" id="SM00178">
    <property type="entry name" value="SAR"/>
    <property type="match status" value="1"/>
</dbReference>
<dbReference type="PANTHER" id="PTHR11711">
    <property type="entry name" value="ADP RIBOSYLATION FACTOR-RELATED"/>
    <property type="match status" value="1"/>
</dbReference>
<evidence type="ECO:0000313" key="14">
    <source>
        <dbReference type="Proteomes" id="UP000014680"/>
    </source>
</evidence>
<feature type="binding site" evidence="11">
    <location>
        <position position="27"/>
    </location>
    <ligand>
        <name>Mg(2+)</name>
        <dbReference type="ChEBI" id="CHEBI:18420"/>
    </ligand>
</feature>
<keyword evidence="6" id="KW-0653">Protein transport</keyword>
<keyword evidence="4 10" id="KW-0547">Nucleotide-binding</keyword>
<evidence type="ECO:0000256" key="1">
    <source>
        <dbReference type="ARBA" id="ARBA00004555"/>
    </source>
</evidence>
<dbReference type="OrthoDB" id="2011769at2759"/>
<organism evidence="13 14">
    <name type="scientific">Entamoeba invadens IP1</name>
    <dbReference type="NCBI Taxonomy" id="370355"/>
    <lineage>
        <taxon>Eukaryota</taxon>
        <taxon>Amoebozoa</taxon>
        <taxon>Evosea</taxon>
        <taxon>Archamoebae</taxon>
        <taxon>Mastigamoebida</taxon>
        <taxon>Entamoebidae</taxon>
        <taxon>Entamoeba</taxon>
    </lineage>
</organism>
<keyword evidence="7" id="KW-0333">Golgi apparatus</keyword>
<proteinExistence type="inferred from homology"/>
<evidence type="ECO:0000256" key="3">
    <source>
        <dbReference type="ARBA" id="ARBA00010290"/>
    </source>
</evidence>
<comment type="similarity">
    <text evidence="3 12">Belongs to the small GTPase superfamily. Arf family.</text>
</comment>
<reference evidence="13 14" key="1">
    <citation type="submission" date="2012-10" db="EMBL/GenBank/DDBJ databases">
        <authorList>
            <person name="Zafar N."/>
            <person name="Inman J."/>
            <person name="Hall N."/>
            <person name="Lorenzi H."/>
            <person name="Caler E."/>
        </authorList>
    </citation>
    <scope>NUCLEOTIDE SEQUENCE [LARGE SCALE GENOMIC DNA]</scope>
    <source>
        <strain evidence="13 14">IP1</strain>
    </source>
</reference>
<name>A0A0A1U5I4_ENTIV</name>
<evidence type="ECO:0000313" key="13">
    <source>
        <dbReference type="EMBL" id="ELP87031.1"/>
    </source>
</evidence>
<evidence type="ECO:0000256" key="4">
    <source>
        <dbReference type="ARBA" id="ARBA00022741"/>
    </source>
</evidence>
<evidence type="ECO:0000256" key="12">
    <source>
        <dbReference type="RuleBase" id="RU003925"/>
    </source>
</evidence>
<keyword evidence="11" id="KW-0479">Metal-binding</keyword>
<gene>
    <name evidence="13" type="ORF">EIN_319700</name>
</gene>
<evidence type="ECO:0000256" key="2">
    <source>
        <dbReference type="ARBA" id="ARBA00010142"/>
    </source>
</evidence>
<dbReference type="GO" id="GO:0046872">
    <property type="term" value="F:metal ion binding"/>
    <property type="evidence" value="ECO:0007669"/>
    <property type="project" value="UniProtKB-KW"/>
</dbReference>
<dbReference type="OMA" id="MIEHSIC"/>
<dbReference type="PROSITE" id="PS51419">
    <property type="entry name" value="RAB"/>
    <property type="match status" value="1"/>
</dbReference>
<keyword evidence="8 10" id="KW-0342">GTP-binding</keyword>
<dbReference type="GeneID" id="14885982"/>
<dbReference type="SMART" id="SM00175">
    <property type="entry name" value="RAB"/>
    <property type="match status" value="1"/>
</dbReference>
<dbReference type="GO" id="GO:0005525">
    <property type="term" value="F:GTP binding"/>
    <property type="evidence" value="ECO:0007669"/>
    <property type="project" value="UniProtKB-KW"/>
</dbReference>
<evidence type="ECO:0000256" key="11">
    <source>
        <dbReference type="PIRSR" id="PIRSR606689-2"/>
    </source>
</evidence>
<dbReference type="PROSITE" id="PS51417">
    <property type="entry name" value="ARF"/>
    <property type="match status" value="1"/>
</dbReference>
<feature type="binding site" evidence="10">
    <location>
        <begin position="20"/>
        <end position="27"/>
    </location>
    <ligand>
        <name>GTP</name>
        <dbReference type="ChEBI" id="CHEBI:37565"/>
    </ligand>
</feature>
<evidence type="ECO:0000256" key="6">
    <source>
        <dbReference type="ARBA" id="ARBA00022927"/>
    </source>
</evidence>
<dbReference type="InterPro" id="IPR006689">
    <property type="entry name" value="Small_GTPase_ARF/SAR"/>
</dbReference>
<evidence type="ECO:0000256" key="10">
    <source>
        <dbReference type="PIRSR" id="PIRSR606689-1"/>
    </source>
</evidence>
<feature type="binding site" evidence="10">
    <location>
        <begin position="122"/>
        <end position="125"/>
    </location>
    <ligand>
        <name>GTP</name>
        <dbReference type="ChEBI" id="CHEBI:37565"/>
    </ligand>
</feature>
<keyword evidence="14" id="KW-1185">Reference proteome</keyword>
<dbReference type="RefSeq" id="XP_004253802.1">
    <property type="nucleotide sequence ID" value="XM_004253754.1"/>
</dbReference>
<dbReference type="CDD" id="cd00878">
    <property type="entry name" value="Arf_Arl"/>
    <property type="match status" value="1"/>
</dbReference>
<dbReference type="PRINTS" id="PR00328">
    <property type="entry name" value="SAR1GTPBP"/>
</dbReference>
<keyword evidence="6" id="KW-0813">Transport</keyword>
<accession>A0A0A1U5I4</accession>
<dbReference type="InterPro" id="IPR024156">
    <property type="entry name" value="Small_GTPase_ARF"/>
</dbReference>
<dbReference type="KEGG" id="eiv:EIN_319700"/>
<dbReference type="EMBL" id="KB206890">
    <property type="protein sequence ID" value="ELP87031.1"/>
    <property type="molecule type" value="Genomic_DNA"/>
</dbReference>
<evidence type="ECO:0000256" key="7">
    <source>
        <dbReference type="ARBA" id="ARBA00023034"/>
    </source>
</evidence>
<sequence length="172" mass="19884">MGSWLSSLFFRKEARVVMIGLDNAGKTTIMYQLKLKEMVKTVPTIGFNLERINIGRTIFEIRDLGGQSKIRTLWRHYYNEIDAVVFVVDLTDFERLPEAQTEFQKVTQNKNLGKTVLLVLGNKMDDTKAIDKRSLENVLNVQNVKQKVEVRLVSARFNKGIYPAFEWLSQNL</sequence>
<keyword evidence="5" id="KW-0931">ER-Golgi transport</keyword>
<dbReference type="GO" id="GO:0030010">
    <property type="term" value="P:establishment of cell polarity"/>
    <property type="evidence" value="ECO:0007669"/>
    <property type="project" value="UniProtKB-ARBA"/>
</dbReference>
<comment type="similarity">
    <text evidence="2">Belongs to the small GTPase superfamily. Rho family.</text>
</comment>
<evidence type="ECO:0000256" key="8">
    <source>
        <dbReference type="ARBA" id="ARBA00023134"/>
    </source>
</evidence>
<dbReference type="Proteomes" id="UP000014680">
    <property type="component" value="Unassembled WGS sequence"/>
</dbReference>
<comment type="function">
    <text evidence="9">GTP-binding protein that may be involved in protein trafficking. May modulate vesicle budding and uncoating within the Golgi apparatus.</text>
</comment>
<dbReference type="AlphaFoldDB" id="A0A0A1U5I4"/>
<dbReference type="InterPro" id="IPR005225">
    <property type="entry name" value="Small_GTP-bd"/>
</dbReference>
<dbReference type="InterPro" id="IPR027417">
    <property type="entry name" value="P-loop_NTPase"/>
</dbReference>
<feature type="binding site" evidence="10">
    <location>
        <position position="66"/>
    </location>
    <ligand>
        <name>GTP</name>
        <dbReference type="ChEBI" id="CHEBI:37565"/>
    </ligand>
</feature>
<dbReference type="GO" id="GO:0005794">
    <property type="term" value="C:Golgi apparatus"/>
    <property type="evidence" value="ECO:0007669"/>
    <property type="project" value="UniProtKB-SubCell"/>
</dbReference>
<keyword evidence="11" id="KW-0460">Magnesium</keyword>
<feature type="binding site" evidence="11">
    <location>
        <position position="44"/>
    </location>
    <ligand>
        <name>Mg(2+)</name>
        <dbReference type="ChEBI" id="CHEBI:18420"/>
    </ligand>
</feature>
<dbReference type="GO" id="GO:0015031">
    <property type="term" value="P:protein transport"/>
    <property type="evidence" value="ECO:0007669"/>
    <property type="project" value="UniProtKB-KW"/>
</dbReference>
<dbReference type="FunFam" id="3.40.50.300:FF:000412">
    <property type="entry name" value="ADP-ribosylation factor 1"/>
    <property type="match status" value="1"/>
</dbReference>
<comment type="subcellular location">
    <subcellularLocation>
        <location evidence="1">Golgi apparatus</location>
    </subcellularLocation>
</comment>
<dbReference type="SMART" id="SM00177">
    <property type="entry name" value="ARF"/>
    <property type="match status" value="1"/>
</dbReference>
<evidence type="ECO:0000256" key="9">
    <source>
        <dbReference type="ARBA" id="ARBA00059050"/>
    </source>
</evidence>
<dbReference type="GO" id="GO:0016192">
    <property type="term" value="P:vesicle-mediated transport"/>
    <property type="evidence" value="ECO:0007669"/>
    <property type="project" value="UniProtKB-KW"/>
</dbReference>
<dbReference type="GO" id="GO:0003924">
    <property type="term" value="F:GTPase activity"/>
    <property type="evidence" value="ECO:0007669"/>
    <property type="project" value="InterPro"/>
</dbReference>
<dbReference type="SUPFAM" id="SSF52540">
    <property type="entry name" value="P-loop containing nucleoside triphosphate hydrolases"/>
    <property type="match status" value="1"/>
</dbReference>
<evidence type="ECO:0000256" key="5">
    <source>
        <dbReference type="ARBA" id="ARBA00022892"/>
    </source>
</evidence>
<protein>
    <submittedName>
        <fullName evidence="13">ADP-ribosylation factor, putative</fullName>
    </submittedName>
</protein>